<proteinExistence type="predicted"/>
<dbReference type="EMBL" id="CP081869">
    <property type="protein sequence ID" value="QZO00779.1"/>
    <property type="molecule type" value="Genomic_DNA"/>
</dbReference>
<feature type="signal peptide" evidence="1">
    <location>
        <begin position="1"/>
        <end position="25"/>
    </location>
</feature>
<sequence length="419" mass="43877">MIRISGRRAALAAALLALFGSAAAAADFKITAPLKGLCRPDLPPDPCTPFNLFGPPAISGDFVVWTNRAGPQDGIWSYQISTKKIRKLAGFETKAPAGKGKFTAFGNTGSEYPTLIGGETVVFFARDADNTNGLYTANVRGGVRLIANGKTPIPKAGGLVFQDIRWASTNGKTVAFFGVDPNGATGVFRAKIDGSSLKTVIYSAETELDARSPSGPVPGYFGYFSRPLVAKKSLQFYASGLFDPVSGANAYFQAGDGFTDLIDNMTRLQGGSSGVHVRNSAASASDTSSEIAVLSDQPADGYSGIFKPRTLDEALAFVTTKTKVPGAATTFHTFVGNGYGPGFGVDASGLAFTAFYVDGNGNHQDVFFVAKPGGKVLRVARGGADYYLPYVGDRSVSGGVIAFTEGYNAVDTFYIATPK</sequence>
<organism evidence="2 3">
    <name type="scientific">Chenggangzhangella methanolivorans</name>
    <dbReference type="NCBI Taxonomy" id="1437009"/>
    <lineage>
        <taxon>Bacteria</taxon>
        <taxon>Pseudomonadati</taxon>
        <taxon>Pseudomonadota</taxon>
        <taxon>Alphaproteobacteria</taxon>
        <taxon>Hyphomicrobiales</taxon>
        <taxon>Methylopilaceae</taxon>
        <taxon>Chenggangzhangella</taxon>
    </lineage>
</organism>
<dbReference type="RefSeq" id="WP_261403965.1">
    <property type="nucleotide sequence ID" value="NZ_CP081869.1"/>
</dbReference>
<accession>A0A9E6R9U1</accession>
<protein>
    <submittedName>
        <fullName evidence="2">Uncharacterized protein</fullName>
    </submittedName>
</protein>
<reference evidence="2" key="1">
    <citation type="submission" date="2021-08" db="EMBL/GenBank/DDBJ databases">
        <authorList>
            <person name="Zhang H."/>
            <person name="Xu M."/>
            <person name="Yu Z."/>
            <person name="Yang L."/>
            <person name="Cai Y."/>
        </authorList>
    </citation>
    <scope>NUCLEOTIDE SEQUENCE</scope>
    <source>
        <strain evidence="2">CHL1</strain>
    </source>
</reference>
<evidence type="ECO:0000313" key="3">
    <source>
        <dbReference type="Proteomes" id="UP000825701"/>
    </source>
</evidence>
<feature type="chain" id="PRO_5038473616" evidence="1">
    <location>
        <begin position="26"/>
        <end position="419"/>
    </location>
</feature>
<evidence type="ECO:0000313" key="2">
    <source>
        <dbReference type="EMBL" id="QZO00779.1"/>
    </source>
</evidence>
<gene>
    <name evidence="2" type="ORF">K6K41_03625</name>
</gene>
<dbReference type="Proteomes" id="UP000825701">
    <property type="component" value="Chromosome"/>
</dbReference>
<keyword evidence="3" id="KW-1185">Reference proteome</keyword>
<dbReference type="SUPFAM" id="SSF82171">
    <property type="entry name" value="DPP6 N-terminal domain-like"/>
    <property type="match status" value="1"/>
</dbReference>
<name>A0A9E6R9U1_9HYPH</name>
<keyword evidence="1" id="KW-0732">Signal</keyword>
<dbReference type="KEGG" id="cmet:K6K41_03625"/>
<evidence type="ECO:0000256" key="1">
    <source>
        <dbReference type="SAM" id="SignalP"/>
    </source>
</evidence>
<dbReference type="AlphaFoldDB" id="A0A9E6R9U1"/>